<feature type="transmembrane region" description="Helical" evidence="5">
    <location>
        <begin position="172"/>
        <end position="197"/>
    </location>
</feature>
<dbReference type="PANTHER" id="PTHR12714">
    <property type="entry name" value="PROTEIN-S ISOPRENYLCYSTEINE O-METHYLTRANSFERASE"/>
    <property type="match status" value="1"/>
</dbReference>
<evidence type="ECO:0000256" key="4">
    <source>
        <dbReference type="ARBA" id="ARBA00023136"/>
    </source>
</evidence>
<proteinExistence type="predicted"/>
<dbReference type="Proteomes" id="UP000705867">
    <property type="component" value="Unassembled WGS sequence"/>
</dbReference>
<organism evidence="6 7">
    <name type="scientific">Candidatus Nitrobium versatile</name>
    <dbReference type="NCBI Taxonomy" id="2884831"/>
    <lineage>
        <taxon>Bacteria</taxon>
        <taxon>Pseudomonadati</taxon>
        <taxon>Nitrospirota</taxon>
        <taxon>Nitrospiria</taxon>
        <taxon>Nitrospirales</taxon>
        <taxon>Nitrospiraceae</taxon>
        <taxon>Candidatus Nitrobium</taxon>
    </lineage>
</organism>
<dbReference type="GO" id="GO:0016740">
    <property type="term" value="F:transferase activity"/>
    <property type="evidence" value="ECO:0007669"/>
    <property type="project" value="UniProtKB-ARBA"/>
</dbReference>
<reference evidence="6" key="2">
    <citation type="submission" date="2021-08" db="EMBL/GenBank/DDBJ databases">
        <authorList>
            <person name="Dalcin Martins P."/>
        </authorList>
    </citation>
    <scope>NUCLEOTIDE SEQUENCE</scope>
    <source>
        <strain evidence="6">MAG_39</strain>
    </source>
</reference>
<reference evidence="6" key="1">
    <citation type="journal article" date="2021" name="bioRxiv">
        <title>Unraveling nitrogen, sulfur and carbon metabolic pathways and microbial community transcriptional responses to substrate deprivation and toxicity stresses in a bioreactor mimicking anoxic brackish coastal sediment conditions.</title>
        <authorList>
            <person name="Martins P.D."/>
            <person name="Echeveste M.J."/>
            <person name="Arshad A."/>
            <person name="Kurth J."/>
            <person name="Ouboter H."/>
            <person name="Jetten M.S.M."/>
            <person name="Welte C.U."/>
        </authorList>
    </citation>
    <scope>NUCLEOTIDE SEQUENCE</scope>
    <source>
        <strain evidence="6">MAG_39</strain>
    </source>
</reference>
<keyword evidence="4 5" id="KW-0472">Membrane</keyword>
<dbReference type="Gene3D" id="1.20.120.1630">
    <property type="match status" value="1"/>
</dbReference>
<keyword evidence="3 5" id="KW-1133">Transmembrane helix</keyword>
<evidence type="ECO:0000256" key="1">
    <source>
        <dbReference type="ARBA" id="ARBA00004127"/>
    </source>
</evidence>
<evidence type="ECO:0000313" key="7">
    <source>
        <dbReference type="Proteomes" id="UP000705867"/>
    </source>
</evidence>
<evidence type="ECO:0000256" key="2">
    <source>
        <dbReference type="ARBA" id="ARBA00022692"/>
    </source>
</evidence>
<feature type="transmembrane region" description="Helical" evidence="5">
    <location>
        <begin position="121"/>
        <end position="141"/>
    </location>
</feature>
<dbReference type="Pfam" id="PF04191">
    <property type="entry name" value="PEMT"/>
    <property type="match status" value="1"/>
</dbReference>
<keyword evidence="2 5" id="KW-0812">Transmembrane</keyword>
<dbReference type="PROSITE" id="PS50244">
    <property type="entry name" value="S5A_REDUCTASE"/>
    <property type="match status" value="1"/>
</dbReference>
<sequence>MTSRDMRGRVAGVLLFISFLAFHLSFLVREWRTLDAAARVNGLLISLTILLFLSSYFLRTEPVRSAKGLWETGYPLFCAVLPLLIYHDGEIVRCFGPGHPYRESVLSLFGISAHPFLRWNVFSMALVLAGNSITLLGILYLKRSFSIMVEARTPVFDGPYRYVRHPLYLGEALAVSGVLLFRFSAANVLLFFLFLFCQAVRARFEEKKLLSVFPEYGEYRRRTGAFFPKW</sequence>
<dbReference type="EMBL" id="JAIOIV010000117">
    <property type="protein sequence ID" value="MBZ0157471.1"/>
    <property type="molecule type" value="Genomic_DNA"/>
</dbReference>
<evidence type="ECO:0000256" key="3">
    <source>
        <dbReference type="ARBA" id="ARBA00022989"/>
    </source>
</evidence>
<feature type="transmembrane region" description="Helical" evidence="5">
    <location>
        <begin position="37"/>
        <end position="58"/>
    </location>
</feature>
<dbReference type="InterPro" id="IPR007318">
    <property type="entry name" value="Phopholipid_MeTrfase"/>
</dbReference>
<gene>
    <name evidence="6" type="ORF">K8I29_14835</name>
</gene>
<evidence type="ECO:0000313" key="6">
    <source>
        <dbReference type="EMBL" id="MBZ0157471.1"/>
    </source>
</evidence>
<comment type="subcellular location">
    <subcellularLocation>
        <location evidence="1">Endomembrane system</location>
        <topology evidence="1">Multi-pass membrane protein</topology>
    </subcellularLocation>
</comment>
<comment type="caution">
    <text evidence="6">The sequence shown here is derived from an EMBL/GenBank/DDBJ whole genome shotgun (WGS) entry which is preliminary data.</text>
</comment>
<evidence type="ECO:0000256" key="5">
    <source>
        <dbReference type="SAM" id="Phobius"/>
    </source>
</evidence>
<name>A0A953LXZ1_9BACT</name>
<dbReference type="GO" id="GO:0012505">
    <property type="term" value="C:endomembrane system"/>
    <property type="evidence" value="ECO:0007669"/>
    <property type="project" value="UniProtKB-SubCell"/>
</dbReference>
<accession>A0A953LXZ1</accession>
<dbReference type="AlphaFoldDB" id="A0A953LXZ1"/>
<protein>
    <submittedName>
        <fullName evidence="6">Isoprenylcysteine carboxylmethyltransferase family protein</fullName>
    </submittedName>
</protein>
<dbReference type="PANTHER" id="PTHR12714:SF9">
    <property type="entry name" value="PROTEIN-S-ISOPRENYLCYSTEINE O-METHYLTRANSFERASE"/>
    <property type="match status" value="1"/>
</dbReference>